<keyword evidence="1" id="KW-0472">Membrane</keyword>
<dbReference type="InterPro" id="IPR021320">
    <property type="entry name" value="DUF2905"/>
</dbReference>
<name>A0A1H7VVB7_9GAMM</name>
<dbReference type="EMBL" id="FOBC01000027">
    <property type="protein sequence ID" value="SEM12755.1"/>
    <property type="molecule type" value="Genomic_DNA"/>
</dbReference>
<evidence type="ECO:0008006" key="4">
    <source>
        <dbReference type="Google" id="ProtNLM"/>
    </source>
</evidence>
<gene>
    <name evidence="2" type="ORF">SAMN04488129_12722</name>
</gene>
<keyword evidence="3" id="KW-1185">Reference proteome</keyword>
<keyword evidence="1" id="KW-1133">Transmembrane helix</keyword>
<feature type="transmembrane region" description="Helical" evidence="1">
    <location>
        <begin position="43"/>
        <end position="64"/>
    </location>
</feature>
<sequence>MNRTLILIGLLVIAVGLLWPWLSRLPLGQLPGDIAIRRENFSFYFPITTMIIISVVLSAVMWLLDR</sequence>
<keyword evidence="1" id="KW-0812">Transmembrane</keyword>
<reference evidence="3" key="1">
    <citation type="submission" date="2016-10" db="EMBL/GenBank/DDBJ databases">
        <authorList>
            <person name="Varghese N."/>
            <person name="Submissions S."/>
        </authorList>
    </citation>
    <scope>NUCLEOTIDE SEQUENCE [LARGE SCALE GENOMIC DNA]</scope>
    <source>
        <strain evidence="3">CGMCC 1.9150</strain>
    </source>
</reference>
<proteinExistence type="predicted"/>
<evidence type="ECO:0000256" key="1">
    <source>
        <dbReference type="SAM" id="Phobius"/>
    </source>
</evidence>
<evidence type="ECO:0000313" key="2">
    <source>
        <dbReference type="EMBL" id="SEM12755.1"/>
    </source>
</evidence>
<dbReference type="AlphaFoldDB" id="A0A1H7VVB7"/>
<dbReference type="RefSeq" id="WP_089715686.1">
    <property type="nucleotide sequence ID" value="NZ_FOBC01000027.1"/>
</dbReference>
<organism evidence="2 3">
    <name type="scientific">Halomonas daqiaonensis</name>
    <dbReference type="NCBI Taxonomy" id="650850"/>
    <lineage>
        <taxon>Bacteria</taxon>
        <taxon>Pseudomonadati</taxon>
        <taxon>Pseudomonadota</taxon>
        <taxon>Gammaproteobacteria</taxon>
        <taxon>Oceanospirillales</taxon>
        <taxon>Halomonadaceae</taxon>
        <taxon>Halomonas</taxon>
    </lineage>
</organism>
<accession>A0A1H7VVB7</accession>
<protein>
    <recommendedName>
        <fullName evidence="4">DUF2905 domain-containing protein</fullName>
    </recommendedName>
</protein>
<dbReference type="Proteomes" id="UP000198807">
    <property type="component" value="Unassembled WGS sequence"/>
</dbReference>
<feature type="transmembrane region" description="Helical" evidence="1">
    <location>
        <begin position="5"/>
        <end position="23"/>
    </location>
</feature>
<dbReference type="STRING" id="650850.SAMN04488129_12722"/>
<dbReference type="PANTHER" id="PTHR36443">
    <property type="entry name" value="BSR5223 PROTEIN"/>
    <property type="match status" value="1"/>
</dbReference>
<dbReference type="OrthoDB" id="9811610at2"/>
<evidence type="ECO:0000313" key="3">
    <source>
        <dbReference type="Proteomes" id="UP000198807"/>
    </source>
</evidence>
<dbReference type="Pfam" id="PF11146">
    <property type="entry name" value="DUF2905"/>
    <property type="match status" value="1"/>
</dbReference>
<dbReference type="PANTHER" id="PTHR36443:SF1">
    <property type="entry name" value="BSR5223 PROTEIN"/>
    <property type="match status" value="1"/>
</dbReference>